<evidence type="ECO:0000256" key="6">
    <source>
        <dbReference type="SAM" id="MobiDB-lite"/>
    </source>
</evidence>
<dbReference type="Gene3D" id="1.25.40.1040">
    <property type="match status" value="1"/>
</dbReference>
<feature type="compositionally biased region" description="Low complexity" evidence="6">
    <location>
        <begin position="66"/>
        <end position="76"/>
    </location>
</feature>
<feature type="region of interest" description="Disordered" evidence="6">
    <location>
        <begin position="848"/>
        <end position="901"/>
    </location>
</feature>
<feature type="domain" description="Suppressor of forked" evidence="7">
    <location>
        <begin position="233"/>
        <end position="839"/>
    </location>
</feature>
<keyword evidence="3 4" id="KW-0539">Nucleus</keyword>
<organism evidence="8 9">
    <name type="scientific">Aulographum hederae CBS 113979</name>
    <dbReference type="NCBI Taxonomy" id="1176131"/>
    <lineage>
        <taxon>Eukaryota</taxon>
        <taxon>Fungi</taxon>
        <taxon>Dikarya</taxon>
        <taxon>Ascomycota</taxon>
        <taxon>Pezizomycotina</taxon>
        <taxon>Dothideomycetes</taxon>
        <taxon>Pleosporomycetidae</taxon>
        <taxon>Aulographales</taxon>
        <taxon>Aulographaceae</taxon>
    </lineage>
</organism>
<dbReference type="InterPro" id="IPR003107">
    <property type="entry name" value="HAT"/>
</dbReference>
<sequence>MAHLTDDMLLAQAKEAPADTPTITPQHLNVTEDDDEDYDPSSLMPDSTAIVAKAASDGSAPMEGTTSDSSAAPSRTASRESRASRASPDKSAEPLQPRTKGGFVIDDDDDDEEDEVPFPKPSVAGSSGLLDVAGSSTEAAQRTQSQTPNNATSQSDVSIQKAEDQEDPVPVSQPAAPDSVPPPTTASAATETGASQVDPVVSFPIPAQAPQTTKAKVVNSAPSLPKARLPHDTIGVLEDRIAEDPRGDMDAWLNLIFEFRNRNKTEEARSAYDRFFKVFPSSAEQWVAYATMELEQENLLQLEQIFTQSLAKVPNVQLWSMYLDYVRRRNNLTTDPTGTARQVISDAYEFVLGDIGMDMDSGPIWRDYVQFVKSGPGIVGGPSWQDQQKVDIVRRAYHKATAVPSQPLHALWKEYEQFETNLNKNTGRRFVVERSPMFVTARSAWQEWQNITTGLKRTTLPRLPPAPGFDGEAEFMHQVDLWKRWISWEKDDPLVLKLEDPAAYKKRVIHVFKQAFMALRFWPHIWYDAAEFCFQNDMKDEGNNFLVQGIAANPESCLLGFTYANRLEESTKGDSNHERRGQAVRAPYDKLLDALYALISATKTREEQNAARIQENFARQEEALAQDMDEDDDDAAAAAKARETALNLQLESLRAGSAVQIDLLKKTVTTVWTALMRAWRRVQGKGTGKVGDPVGGMRTIFQEARKRGNLTSDIYTACALMEHYCYMDNKATTIFERGTKLFPDDERFALAYLKHLLAINDPTNARAVFQTAVTRLTAKPEKVEKAKPLYAFFHEFESNYGELAQVVNLETRMKELFPNDPYLQLFAQRYSTPDFDPTAIRPIISPMTQARPRPPQALQGAGVQQAQLAQQPPAIQYNDSPRPLPAQISHYPVQQHSPSPKRPFIADALDAEPPRKFIRGESPLKGAAGRRLDAAKRNLQNASGGYGTPQMAPMPPPLPSHVNFLLSVIPNASKWDAPRFMPDKMMDLLRSVDLDKAKMVGGRRY</sequence>
<accession>A0A6G1H2Z2</accession>
<evidence type="ECO:0000256" key="5">
    <source>
        <dbReference type="SAM" id="Coils"/>
    </source>
</evidence>
<evidence type="ECO:0000313" key="9">
    <source>
        <dbReference type="Proteomes" id="UP000800041"/>
    </source>
</evidence>
<feature type="compositionally biased region" description="Basic and acidic residues" evidence="6">
    <location>
        <begin position="77"/>
        <end position="92"/>
    </location>
</feature>
<evidence type="ECO:0000259" key="7">
    <source>
        <dbReference type="Pfam" id="PF05843"/>
    </source>
</evidence>
<dbReference type="GO" id="GO:0005737">
    <property type="term" value="C:cytoplasm"/>
    <property type="evidence" value="ECO:0007669"/>
    <property type="project" value="UniProtKB-SubCell"/>
</dbReference>
<keyword evidence="9" id="KW-1185">Reference proteome</keyword>
<protein>
    <recommendedName>
        <fullName evidence="4">mRNA 3'-end-processing protein RNA14</fullName>
    </recommendedName>
</protein>
<comment type="subcellular location">
    <subcellularLocation>
        <location evidence="4">Nucleus</location>
    </subcellularLocation>
    <subcellularLocation>
        <location evidence="4">Cytoplasm</location>
    </subcellularLocation>
    <text evidence="4">Nucleus and/or cytoplasm.</text>
</comment>
<feature type="compositionally biased region" description="Low complexity" evidence="6">
    <location>
        <begin position="168"/>
        <end position="178"/>
    </location>
</feature>
<dbReference type="AlphaFoldDB" id="A0A6G1H2Z2"/>
<dbReference type="GO" id="GO:0003729">
    <property type="term" value="F:mRNA binding"/>
    <property type="evidence" value="ECO:0007669"/>
    <property type="project" value="TreeGrafter"/>
</dbReference>
<dbReference type="Pfam" id="PF05843">
    <property type="entry name" value="Suf"/>
    <property type="match status" value="1"/>
</dbReference>
<dbReference type="EMBL" id="ML977151">
    <property type="protein sequence ID" value="KAF1987593.1"/>
    <property type="molecule type" value="Genomic_DNA"/>
</dbReference>
<keyword evidence="2" id="KW-0677">Repeat</keyword>
<feature type="region of interest" description="Disordered" evidence="6">
    <location>
        <begin position="1"/>
        <end position="197"/>
    </location>
</feature>
<feature type="compositionally biased region" description="Low complexity" evidence="6">
    <location>
        <begin position="856"/>
        <end position="874"/>
    </location>
</feature>
<name>A0A6G1H2Z2_9PEZI</name>
<feature type="coiled-coil region" evidence="5">
    <location>
        <begin position="603"/>
        <end position="630"/>
    </location>
</feature>
<evidence type="ECO:0000256" key="2">
    <source>
        <dbReference type="ARBA" id="ARBA00022737"/>
    </source>
</evidence>
<reference evidence="8" key="1">
    <citation type="journal article" date="2020" name="Stud. Mycol.">
        <title>101 Dothideomycetes genomes: a test case for predicting lifestyles and emergence of pathogens.</title>
        <authorList>
            <person name="Haridas S."/>
            <person name="Albert R."/>
            <person name="Binder M."/>
            <person name="Bloem J."/>
            <person name="Labutti K."/>
            <person name="Salamov A."/>
            <person name="Andreopoulos B."/>
            <person name="Baker S."/>
            <person name="Barry K."/>
            <person name="Bills G."/>
            <person name="Bluhm B."/>
            <person name="Cannon C."/>
            <person name="Castanera R."/>
            <person name="Culley D."/>
            <person name="Daum C."/>
            <person name="Ezra D."/>
            <person name="Gonzalez J."/>
            <person name="Henrissat B."/>
            <person name="Kuo A."/>
            <person name="Liang C."/>
            <person name="Lipzen A."/>
            <person name="Lutzoni F."/>
            <person name="Magnuson J."/>
            <person name="Mondo S."/>
            <person name="Nolan M."/>
            <person name="Ohm R."/>
            <person name="Pangilinan J."/>
            <person name="Park H.-J."/>
            <person name="Ramirez L."/>
            <person name="Alfaro M."/>
            <person name="Sun H."/>
            <person name="Tritt A."/>
            <person name="Yoshinaga Y."/>
            <person name="Zwiers L.-H."/>
            <person name="Turgeon B."/>
            <person name="Goodwin S."/>
            <person name="Spatafora J."/>
            <person name="Crous P."/>
            <person name="Grigoriev I."/>
        </authorList>
    </citation>
    <scope>NUCLEOTIDE SEQUENCE</scope>
    <source>
        <strain evidence="8">CBS 113979</strain>
    </source>
</reference>
<dbReference type="OrthoDB" id="26282at2759"/>
<keyword evidence="4" id="KW-0963">Cytoplasm</keyword>
<gene>
    <name evidence="8" type="ORF">K402DRAFT_411886</name>
</gene>
<keyword evidence="4" id="KW-0507">mRNA processing</keyword>
<proteinExistence type="predicted"/>
<dbReference type="InterPro" id="IPR045243">
    <property type="entry name" value="Rna14-like"/>
</dbReference>
<dbReference type="InterPro" id="IPR008847">
    <property type="entry name" value="Suf"/>
</dbReference>
<dbReference type="PANTHER" id="PTHR19980:SF0">
    <property type="entry name" value="CLEAVAGE STIMULATION FACTOR SUBUNIT 3"/>
    <property type="match status" value="1"/>
</dbReference>
<comment type="function">
    <text evidence="1 4">Component of the cleavage factor IA (CFIA) complex, which is involved in the endonucleolytic cleavage during polyadenylation-dependent pre-mRNA 3'-end formation.</text>
</comment>
<feature type="compositionally biased region" description="Polar residues" evidence="6">
    <location>
        <begin position="134"/>
        <end position="158"/>
    </location>
</feature>
<evidence type="ECO:0000256" key="3">
    <source>
        <dbReference type="ARBA" id="ARBA00023242"/>
    </source>
</evidence>
<dbReference type="PANTHER" id="PTHR19980">
    <property type="entry name" value="RNA CLEAVAGE STIMULATION FACTOR"/>
    <property type="match status" value="1"/>
</dbReference>
<dbReference type="Proteomes" id="UP000800041">
    <property type="component" value="Unassembled WGS sequence"/>
</dbReference>
<evidence type="ECO:0000256" key="4">
    <source>
        <dbReference type="RuleBase" id="RU369035"/>
    </source>
</evidence>
<evidence type="ECO:0000256" key="1">
    <source>
        <dbReference type="ARBA" id="ARBA00002863"/>
    </source>
</evidence>
<dbReference type="Gene3D" id="1.25.40.10">
    <property type="entry name" value="Tetratricopeptide repeat domain"/>
    <property type="match status" value="1"/>
</dbReference>
<dbReference type="GO" id="GO:0180010">
    <property type="term" value="P:co-transcriptional mRNA 3'-end processing, cleavage and polyadenylation pathway"/>
    <property type="evidence" value="ECO:0007669"/>
    <property type="project" value="UniProtKB-UniRule"/>
</dbReference>
<feature type="compositionally biased region" description="Acidic residues" evidence="6">
    <location>
        <begin position="105"/>
        <end position="116"/>
    </location>
</feature>
<evidence type="ECO:0000313" key="8">
    <source>
        <dbReference type="EMBL" id="KAF1987593.1"/>
    </source>
</evidence>
<dbReference type="InterPro" id="IPR011990">
    <property type="entry name" value="TPR-like_helical_dom_sf"/>
</dbReference>
<keyword evidence="5" id="KW-0175">Coiled coil</keyword>
<dbReference type="SMART" id="SM00386">
    <property type="entry name" value="HAT"/>
    <property type="match status" value="6"/>
</dbReference>
<dbReference type="SUPFAM" id="SSF48452">
    <property type="entry name" value="TPR-like"/>
    <property type="match status" value="2"/>
</dbReference>
<dbReference type="GO" id="GO:0005634">
    <property type="term" value="C:nucleus"/>
    <property type="evidence" value="ECO:0007669"/>
    <property type="project" value="UniProtKB-SubCell"/>
</dbReference>